<accession>A0A0Q3QNH9</accession>
<comment type="subunit">
    <text evidence="9">Forms a complex with TatC.</text>
</comment>
<evidence type="ECO:0000313" key="10">
    <source>
        <dbReference type="EMBL" id="KQL19705.1"/>
    </source>
</evidence>
<dbReference type="InterPro" id="IPR003369">
    <property type="entry name" value="TatA/B/E"/>
</dbReference>
<evidence type="ECO:0000256" key="7">
    <source>
        <dbReference type="ARBA" id="ARBA00023010"/>
    </source>
</evidence>
<dbReference type="NCBIfam" id="TIGR01411">
    <property type="entry name" value="tatAE"/>
    <property type="match status" value="1"/>
</dbReference>
<keyword evidence="7 9" id="KW-0811">Translocation</keyword>
<keyword evidence="11" id="KW-1185">Reference proteome</keyword>
<dbReference type="HAMAP" id="MF_00236">
    <property type="entry name" value="TatA_E"/>
    <property type="match status" value="1"/>
</dbReference>
<dbReference type="PATRIC" id="fig|1637975.4.peg.2828"/>
<evidence type="ECO:0000256" key="1">
    <source>
        <dbReference type="ARBA" id="ARBA00004162"/>
    </source>
</evidence>
<evidence type="ECO:0000313" key="11">
    <source>
        <dbReference type="Proteomes" id="UP000050996"/>
    </source>
</evidence>
<dbReference type="STRING" id="1637975.AN957_14755"/>
<dbReference type="GO" id="GO:0008320">
    <property type="term" value="F:protein transmembrane transporter activity"/>
    <property type="evidence" value="ECO:0007669"/>
    <property type="project" value="UniProtKB-UniRule"/>
</dbReference>
<dbReference type="GO" id="GO:0033281">
    <property type="term" value="C:TAT protein transport complex"/>
    <property type="evidence" value="ECO:0007669"/>
    <property type="project" value="UniProtKB-UniRule"/>
</dbReference>
<keyword evidence="6 9" id="KW-1133">Transmembrane helix</keyword>
<evidence type="ECO:0000256" key="6">
    <source>
        <dbReference type="ARBA" id="ARBA00022989"/>
    </source>
</evidence>
<evidence type="ECO:0000256" key="9">
    <source>
        <dbReference type="HAMAP-Rule" id="MF_00236"/>
    </source>
</evidence>
<dbReference type="RefSeq" id="WP_053476236.1">
    <property type="nucleotide sequence ID" value="NZ_CP041305.1"/>
</dbReference>
<keyword evidence="2 9" id="KW-0813">Transport</keyword>
<evidence type="ECO:0000256" key="5">
    <source>
        <dbReference type="ARBA" id="ARBA00022927"/>
    </source>
</evidence>
<dbReference type="EMBL" id="LJIX01000006">
    <property type="protein sequence ID" value="KQL19705.1"/>
    <property type="molecule type" value="Genomic_DNA"/>
</dbReference>
<sequence>MLSNIGIPGLLLILIIALIVFGPKKLPEIGSAFGKTLSEFKRTATSIIDDEEESLKTSKKENS</sequence>
<gene>
    <name evidence="9" type="primary">tatA</name>
    <name evidence="10" type="ORF">AN957_14755</name>
</gene>
<keyword evidence="5 9" id="KW-0653">Protein transport</keyword>
<name>A0A0Q3QNH9_9BACI</name>
<dbReference type="PANTHER" id="PTHR42982:SF1">
    <property type="entry name" value="SEC-INDEPENDENT PROTEIN TRANSLOCASE PROTEIN TATA"/>
    <property type="match status" value="1"/>
</dbReference>
<protein>
    <recommendedName>
        <fullName evidence="9">Sec-independent protein translocase protein TatA</fullName>
    </recommendedName>
</protein>
<dbReference type="AlphaFoldDB" id="A0A0Q3QNH9"/>
<evidence type="ECO:0000256" key="4">
    <source>
        <dbReference type="ARBA" id="ARBA00022692"/>
    </source>
</evidence>
<reference evidence="10 11" key="1">
    <citation type="submission" date="2015-09" db="EMBL/GenBank/DDBJ databases">
        <title>Genome sequencing project for genomic taxonomy and phylogenomics of Bacillus-like bacteria.</title>
        <authorList>
            <person name="Liu B."/>
            <person name="Wang J."/>
            <person name="Zhu Y."/>
            <person name="Liu G."/>
            <person name="Chen Q."/>
            <person name="Chen Z."/>
            <person name="Lan J."/>
            <person name="Che J."/>
            <person name="Ge C."/>
            <person name="Shi H."/>
            <person name="Pan Z."/>
            <person name="Liu X."/>
        </authorList>
    </citation>
    <scope>NUCLEOTIDE SEQUENCE [LARGE SCALE GENOMIC DNA]</scope>
    <source>
        <strain evidence="10 11">FJAT-18043</strain>
    </source>
</reference>
<keyword evidence="4 9" id="KW-0812">Transmembrane</keyword>
<proteinExistence type="inferred from homology"/>
<comment type="subcellular location">
    <subcellularLocation>
        <location evidence="1 9">Cell membrane</location>
        <topology evidence="1 9">Single-pass membrane protein</topology>
    </subcellularLocation>
</comment>
<comment type="caution">
    <text evidence="10">The sequence shown here is derived from an EMBL/GenBank/DDBJ whole genome shotgun (WGS) entry which is preliminary data.</text>
</comment>
<keyword evidence="8 9" id="KW-0472">Membrane</keyword>
<evidence type="ECO:0000256" key="2">
    <source>
        <dbReference type="ARBA" id="ARBA00022448"/>
    </source>
</evidence>
<comment type="similarity">
    <text evidence="9">Belongs to the TatA/E family.</text>
</comment>
<organism evidence="10 11">
    <name type="scientific">Cytobacillus solani</name>
    <dbReference type="NCBI Taxonomy" id="1637975"/>
    <lineage>
        <taxon>Bacteria</taxon>
        <taxon>Bacillati</taxon>
        <taxon>Bacillota</taxon>
        <taxon>Bacilli</taxon>
        <taxon>Bacillales</taxon>
        <taxon>Bacillaceae</taxon>
        <taxon>Cytobacillus</taxon>
    </lineage>
</organism>
<dbReference type="Gene3D" id="1.20.5.3310">
    <property type="match status" value="1"/>
</dbReference>
<dbReference type="InterPro" id="IPR006312">
    <property type="entry name" value="TatA/E"/>
</dbReference>
<evidence type="ECO:0000256" key="8">
    <source>
        <dbReference type="ARBA" id="ARBA00023136"/>
    </source>
</evidence>
<keyword evidence="3 9" id="KW-1003">Cell membrane</keyword>
<feature type="transmembrane region" description="Helical" evidence="9">
    <location>
        <begin position="6"/>
        <end position="23"/>
    </location>
</feature>
<dbReference type="PANTHER" id="PTHR42982">
    <property type="entry name" value="SEC-INDEPENDENT PROTEIN TRANSLOCASE PROTEIN TATA"/>
    <property type="match status" value="1"/>
</dbReference>
<dbReference type="GO" id="GO:0043953">
    <property type="term" value="P:protein transport by the Tat complex"/>
    <property type="evidence" value="ECO:0007669"/>
    <property type="project" value="UniProtKB-UniRule"/>
</dbReference>
<dbReference type="PRINTS" id="PR01506">
    <property type="entry name" value="TATBPROTEIN"/>
</dbReference>
<dbReference type="Pfam" id="PF02416">
    <property type="entry name" value="TatA_B_E"/>
    <property type="match status" value="1"/>
</dbReference>
<comment type="function">
    <text evidence="9">Part of the twin-arginine translocation (Tat) system that transports large folded proteins containing a characteristic twin-arginine motif in their signal peptide across membranes. TatA could form the protein-conducting channel of the Tat system.</text>
</comment>
<dbReference type="Proteomes" id="UP000050996">
    <property type="component" value="Unassembled WGS sequence"/>
</dbReference>
<evidence type="ECO:0000256" key="3">
    <source>
        <dbReference type="ARBA" id="ARBA00022475"/>
    </source>
</evidence>
<dbReference type="NCBIfam" id="NF011430">
    <property type="entry name" value="PRK14861.1"/>
    <property type="match status" value="1"/>
</dbReference>